<dbReference type="AlphaFoldDB" id="A0A243CUB8"/>
<comment type="caution">
    <text evidence="1">The sequence shown here is derived from an EMBL/GenBank/DDBJ whole genome shotgun (WGS) entry which is preliminary data.</text>
</comment>
<sequence length="62" mass="7500">MNRFSNLEEKNKVLETLIVTRANIVPTKLEYLINKLMYNVESIMMLRFQLSMLYLTFNIREK</sequence>
<accession>A0A243CUB8</accession>
<name>A0A243CUB8_BACTU</name>
<protein>
    <submittedName>
        <fullName evidence="1">Uncharacterized protein</fullName>
    </submittedName>
</protein>
<organism evidence="1 2">
    <name type="scientific">Bacillus thuringiensis serovar vazensis</name>
    <dbReference type="NCBI Taxonomy" id="180867"/>
    <lineage>
        <taxon>Bacteria</taxon>
        <taxon>Bacillati</taxon>
        <taxon>Bacillota</taxon>
        <taxon>Bacilli</taxon>
        <taxon>Bacillales</taxon>
        <taxon>Bacillaceae</taxon>
        <taxon>Bacillus</taxon>
        <taxon>Bacillus cereus group</taxon>
    </lineage>
</organism>
<proteinExistence type="predicted"/>
<reference evidence="1 2" key="1">
    <citation type="submission" date="2016-10" db="EMBL/GenBank/DDBJ databases">
        <title>Comparative genomics of Bacillus thuringiensis reveals a path to pathogens against multiple invertebrate hosts.</title>
        <authorList>
            <person name="Zheng J."/>
            <person name="Gao Q."/>
            <person name="Liu H."/>
            <person name="Peng D."/>
            <person name="Ruan L."/>
            <person name="Sun M."/>
        </authorList>
    </citation>
    <scope>NUCLEOTIDE SEQUENCE [LARGE SCALE GENOMIC DNA]</scope>
    <source>
        <strain evidence="1">BGSC 4CE1</strain>
    </source>
</reference>
<dbReference type="Proteomes" id="UP000194911">
    <property type="component" value="Unassembled WGS sequence"/>
</dbReference>
<dbReference type="EMBL" id="NFDQ01000076">
    <property type="protein sequence ID" value="OTY70805.1"/>
    <property type="molecule type" value="Genomic_DNA"/>
</dbReference>
<evidence type="ECO:0000313" key="2">
    <source>
        <dbReference type="Proteomes" id="UP000194911"/>
    </source>
</evidence>
<gene>
    <name evidence="1" type="ORF">BK749_21745</name>
</gene>
<evidence type="ECO:0000313" key="1">
    <source>
        <dbReference type="EMBL" id="OTY70805.1"/>
    </source>
</evidence>